<keyword evidence="1" id="KW-0472">Membrane</keyword>
<comment type="caution">
    <text evidence="2">The sequence shown here is derived from an EMBL/GenBank/DDBJ whole genome shotgun (WGS) entry which is preliminary data.</text>
</comment>
<dbReference type="OrthoDB" id="111691at2"/>
<gene>
    <name evidence="2" type="ORF">FHK87_04435</name>
</gene>
<feature type="transmembrane region" description="Helical" evidence="1">
    <location>
        <begin position="144"/>
        <end position="165"/>
    </location>
</feature>
<keyword evidence="1" id="KW-1133">Transmembrane helix</keyword>
<dbReference type="AlphaFoldDB" id="A0A504J7N1"/>
<proteinExistence type="predicted"/>
<feature type="transmembrane region" description="Helical" evidence="1">
    <location>
        <begin position="496"/>
        <end position="514"/>
    </location>
</feature>
<accession>A0A504J7N1</accession>
<feature type="transmembrane region" description="Helical" evidence="1">
    <location>
        <begin position="440"/>
        <end position="459"/>
    </location>
</feature>
<keyword evidence="1" id="KW-0812">Transmembrane</keyword>
<dbReference type="InterPro" id="IPR005625">
    <property type="entry name" value="PepSY-ass_TM"/>
</dbReference>
<feature type="transmembrane region" description="Helical" evidence="1">
    <location>
        <begin position="15"/>
        <end position="39"/>
    </location>
</feature>
<reference evidence="2 3" key="1">
    <citation type="submission" date="2019-06" db="EMBL/GenBank/DDBJ databases">
        <authorList>
            <person name="Meng X."/>
        </authorList>
    </citation>
    <scope>NUCLEOTIDE SEQUENCE [LARGE SCALE GENOMIC DNA]</scope>
    <source>
        <strain evidence="2 3">M625</strain>
    </source>
</reference>
<dbReference type="Proteomes" id="UP000315540">
    <property type="component" value="Unassembled WGS sequence"/>
</dbReference>
<feature type="transmembrane region" description="Helical" evidence="1">
    <location>
        <begin position="343"/>
        <end position="364"/>
    </location>
</feature>
<feature type="transmembrane region" description="Helical" evidence="1">
    <location>
        <begin position="199"/>
        <end position="220"/>
    </location>
</feature>
<feature type="transmembrane region" description="Helical" evidence="1">
    <location>
        <begin position="466"/>
        <end position="484"/>
    </location>
</feature>
<sequence length="522" mass="59577">MILVKNTFKKTIRIIHLWLGLVTGLVICIVCLTGSIYAFQKEIKMLVYPYYTVEHHDAAERMPLSELLHKYQQQSDHDVMRIYDFNTPTRSSMLLTVKDKAYYYSFVDPYTGEILREVFLARDFFTIILYIHMNLLLGEVGTQIIGWSVVLFIFSLITGLVLWFPRSLKVFKSKKGRKSRFGVKIKGSKKRVLYDLHNVLGFYAASILILLAITGIAWTFTWVDNLLYASVTFEEKTEEKPVTTASATFDRIALDRLKKDVVPQRDNKDLFIYFLPTKDTEPIRVMSSIDDDEFGNSDDYYANADTGSLITTRFDEEKNAGQKLNSLYYDIHTGSILGFGGKLLVFLAGLIGASLPITGLMLYLNRLKKKKKNKVVVEVSDDEATATQNIEEMKNKIALLWLFLAVGFILHHIYGLAGIYFGKELKIEGATGETPGWAHYYRILFEIIILMLALASLEITKKWFKITSMVWAVLLGLFNVYHVIEAIMHEPSNTSEIIVLGWMVAISGVLIAALNRWRLQTV</sequence>
<dbReference type="Pfam" id="PF03929">
    <property type="entry name" value="PepSY_TM"/>
    <property type="match status" value="1"/>
</dbReference>
<organism evidence="2 3">
    <name type="scientific">Aquimarina algicola</name>
    <dbReference type="NCBI Taxonomy" id="2589995"/>
    <lineage>
        <taxon>Bacteria</taxon>
        <taxon>Pseudomonadati</taxon>
        <taxon>Bacteroidota</taxon>
        <taxon>Flavobacteriia</taxon>
        <taxon>Flavobacteriales</taxon>
        <taxon>Flavobacteriaceae</taxon>
        <taxon>Aquimarina</taxon>
    </lineage>
</organism>
<evidence type="ECO:0000256" key="1">
    <source>
        <dbReference type="SAM" id="Phobius"/>
    </source>
</evidence>
<keyword evidence="3" id="KW-1185">Reference proteome</keyword>
<evidence type="ECO:0000313" key="2">
    <source>
        <dbReference type="EMBL" id="TPN86856.1"/>
    </source>
</evidence>
<dbReference type="PANTHER" id="PTHR34219">
    <property type="entry name" value="IRON-REGULATED INNER MEMBRANE PROTEIN-RELATED"/>
    <property type="match status" value="1"/>
</dbReference>
<dbReference type="PANTHER" id="PTHR34219:SF3">
    <property type="entry name" value="BLL7967 PROTEIN"/>
    <property type="match status" value="1"/>
</dbReference>
<protein>
    <submittedName>
        <fullName evidence="2">PepSY domain-containing protein</fullName>
    </submittedName>
</protein>
<name>A0A504J7N1_9FLAO</name>
<feature type="transmembrane region" description="Helical" evidence="1">
    <location>
        <begin position="398"/>
        <end position="420"/>
    </location>
</feature>
<dbReference type="EMBL" id="VFWZ01000002">
    <property type="protein sequence ID" value="TPN86856.1"/>
    <property type="molecule type" value="Genomic_DNA"/>
</dbReference>
<evidence type="ECO:0000313" key="3">
    <source>
        <dbReference type="Proteomes" id="UP000315540"/>
    </source>
</evidence>